<protein>
    <recommendedName>
        <fullName evidence="4">Elongation factor-1 alpha</fullName>
    </recommendedName>
</protein>
<gene>
    <name evidence="2" type="ORF">MGMO_108c00030</name>
</gene>
<keyword evidence="1" id="KW-0472">Membrane</keyword>
<dbReference type="eggNOG" id="ENOG502ZQV6">
    <property type="taxonomic scope" value="Bacteria"/>
</dbReference>
<dbReference type="STRING" id="1116472.MGMO_108c00030"/>
<keyword evidence="3" id="KW-1185">Reference proteome</keyword>
<proteinExistence type="predicted"/>
<name>V5BYI8_9GAMM</name>
<dbReference type="RefSeq" id="WP_023495616.1">
    <property type="nucleotide sequence ID" value="NZ_AYLO01000103.1"/>
</dbReference>
<feature type="transmembrane region" description="Helical" evidence="1">
    <location>
        <begin position="173"/>
        <end position="192"/>
    </location>
</feature>
<keyword evidence="1" id="KW-1133">Transmembrane helix</keyword>
<evidence type="ECO:0008006" key="4">
    <source>
        <dbReference type="Google" id="ProtNLM"/>
    </source>
</evidence>
<dbReference type="Proteomes" id="UP000017842">
    <property type="component" value="Unassembled WGS sequence"/>
</dbReference>
<feature type="transmembrane region" description="Helical" evidence="1">
    <location>
        <begin position="201"/>
        <end position="220"/>
    </location>
</feature>
<comment type="caution">
    <text evidence="2">The sequence shown here is derived from an EMBL/GenBank/DDBJ whole genome shotgun (WGS) entry which is preliminary data.</text>
</comment>
<accession>V5BYI8</accession>
<evidence type="ECO:0000256" key="1">
    <source>
        <dbReference type="SAM" id="Phobius"/>
    </source>
</evidence>
<organism evidence="2 3">
    <name type="scientific">Methyloglobulus morosus KoM1</name>
    <dbReference type="NCBI Taxonomy" id="1116472"/>
    <lineage>
        <taxon>Bacteria</taxon>
        <taxon>Pseudomonadati</taxon>
        <taxon>Pseudomonadota</taxon>
        <taxon>Gammaproteobacteria</taxon>
        <taxon>Methylococcales</taxon>
        <taxon>Methylococcaceae</taxon>
        <taxon>Methyloglobulus</taxon>
    </lineage>
</organism>
<evidence type="ECO:0000313" key="3">
    <source>
        <dbReference type="Proteomes" id="UP000017842"/>
    </source>
</evidence>
<reference evidence="2 3" key="1">
    <citation type="journal article" date="2013" name="Genome Announc.">
        <title>Draft Genome Sequence of the Methanotrophic Gammaproteobacterium Methyloglobulus morosus DSM 22980 Strain KoM1.</title>
        <authorList>
            <person name="Poehlein A."/>
            <person name="Deutzmann J.S."/>
            <person name="Daniel R."/>
            <person name="Simeonova D.D."/>
        </authorList>
    </citation>
    <scope>NUCLEOTIDE SEQUENCE [LARGE SCALE GENOMIC DNA]</scope>
    <source>
        <strain evidence="2 3">KoM1</strain>
    </source>
</reference>
<evidence type="ECO:0000313" key="2">
    <source>
        <dbReference type="EMBL" id="ESS71317.1"/>
    </source>
</evidence>
<keyword evidence="1" id="KW-0812">Transmembrane</keyword>
<sequence length="333" mass="36959">MGESNYRTGLDRRSSAYLQREKYRRFSNISTSERILNTCLLLAIGIGYLVALTNIYYTQQGLDGKPGLSVKDVMVNYHGSPDQTRLGTAIKGVMEGNLKYKSDREVILKWIQSGALEPEYLDHIAPILNRDCVACHSPAANPSLPDLTNYPGVSQVARAGGATLPFLIRVSHIHLFGIAFILFFVGKIFILCDMNILVKRVVVIIPFAAMLMDVLSWFITKSIPSFAYVVVVSGGLMGVSMGMQIVLSVYQMWFYPQSQPSTESAPAIVKPPIKEEQQADTQKIILASDLGFNFVSNDDFVDNPACQSNRRQGDMKHFSISKLIASLQTKNYS</sequence>
<feature type="transmembrane region" description="Helical" evidence="1">
    <location>
        <begin position="35"/>
        <end position="57"/>
    </location>
</feature>
<dbReference type="EMBL" id="AYLO01000103">
    <property type="protein sequence ID" value="ESS71317.1"/>
    <property type="molecule type" value="Genomic_DNA"/>
</dbReference>
<dbReference type="PATRIC" id="fig|1116472.3.peg.2938"/>
<feature type="transmembrane region" description="Helical" evidence="1">
    <location>
        <begin position="226"/>
        <end position="250"/>
    </location>
</feature>
<dbReference type="AlphaFoldDB" id="V5BYI8"/>